<dbReference type="Gene3D" id="3.30.70.80">
    <property type="entry name" value="Peptidase S8 propeptide/proteinase inhibitor I9"/>
    <property type="match status" value="1"/>
</dbReference>
<keyword evidence="2" id="KW-0732">Signal</keyword>
<organism evidence="3 4">
    <name type="scientific">Rhynchosporium agropyri</name>
    <dbReference type="NCBI Taxonomy" id="914238"/>
    <lineage>
        <taxon>Eukaryota</taxon>
        <taxon>Fungi</taxon>
        <taxon>Dikarya</taxon>
        <taxon>Ascomycota</taxon>
        <taxon>Pezizomycotina</taxon>
        <taxon>Leotiomycetes</taxon>
        <taxon>Helotiales</taxon>
        <taxon>Ploettnerulaceae</taxon>
        <taxon>Rhynchosporium</taxon>
    </lineage>
</organism>
<evidence type="ECO:0000256" key="2">
    <source>
        <dbReference type="SAM" id="SignalP"/>
    </source>
</evidence>
<protein>
    <submittedName>
        <fullName evidence="3">Related to serine proteinase inhibitor IA-2</fullName>
    </submittedName>
</protein>
<dbReference type="GO" id="GO:0004866">
    <property type="term" value="F:endopeptidase inhibitor activity"/>
    <property type="evidence" value="ECO:0007669"/>
    <property type="project" value="TreeGrafter"/>
</dbReference>
<evidence type="ECO:0000313" key="4">
    <source>
        <dbReference type="Proteomes" id="UP000178912"/>
    </source>
</evidence>
<dbReference type="PANTHER" id="PTHR28288:SF1">
    <property type="entry name" value="INHIBITOR I9 DOMAIN-CONTAINING PROTEIN"/>
    <property type="match status" value="1"/>
</dbReference>
<sequence>MKFTIFPVLALATAALAVTTPQKSIIVSWPDNTPSHIITEAMDKIKAAGGMITHEYKLIQGFAAQCPVKFLQEFRITGTEWNMAVEEDQMVSINSGS</sequence>
<dbReference type="GO" id="GO:0042144">
    <property type="term" value="P:vacuole fusion, non-autophagic"/>
    <property type="evidence" value="ECO:0007669"/>
    <property type="project" value="TreeGrafter"/>
</dbReference>
<dbReference type="OrthoDB" id="3888684at2759"/>
<keyword evidence="4" id="KW-1185">Reference proteome</keyword>
<gene>
    <name evidence="3" type="ORF">RAG0_00354</name>
</gene>
<reference evidence="4" key="1">
    <citation type="submission" date="2016-03" db="EMBL/GenBank/DDBJ databases">
        <authorList>
            <person name="Guldener U."/>
        </authorList>
    </citation>
    <scope>NUCLEOTIDE SEQUENCE [LARGE SCALE GENOMIC DNA]</scope>
    <source>
        <strain evidence="4">04CH-RAC-A.6.1</strain>
    </source>
</reference>
<dbReference type="EMBL" id="FJUX01000001">
    <property type="protein sequence ID" value="CZS88696.1"/>
    <property type="molecule type" value="Genomic_DNA"/>
</dbReference>
<dbReference type="InterPro" id="IPR052471">
    <property type="entry name" value="PBI_I9"/>
</dbReference>
<dbReference type="SUPFAM" id="SSF54897">
    <property type="entry name" value="Protease propeptides/inhibitors"/>
    <property type="match status" value="1"/>
</dbReference>
<accession>A0A1E1JS50</accession>
<proteinExistence type="inferred from homology"/>
<comment type="similarity">
    <text evidence="1">Belongs to the protease inhibitor I9 family.</text>
</comment>
<feature type="chain" id="PRO_5009445210" evidence="2">
    <location>
        <begin position="18"/>
        <end position="97"/>
    </location>
</feature>
<name>A0A1E1JS50_9HELO</name>
<feature type="signal peptide" evidence="2">
    <location>
        <begin position="1"/>
        <end position="17"/>
    </location>
</feature>
<evidence type="ECO:0000256" key="1">
    <source>
        <dbReference type="ARBA" id="ARBA00038069"/>
    </source>
</evidence>
<dbReference type="Proteomes" id="UP000178912">
    <property type="component" value="Unassembled WGS sequence"/>
</dbReference>
<dbReference type="AlphaFoldDB" id="A0A1E1JS50"/>
<evidence type="ECO:0000313" key="3">
    <source>
        <dbReference type="EMBL" id="CZS88696.1"/>
    </source>
</evidence>
<dbReference type="PANTHER" id="PTHR28288">
    <property type="entry name" value="PROTEASE B INHIBITOR 2"/>
    <property type="match status" value="1"/>
</dbReference>
<dbReference type="InterPro" id="IPR037045">
    <property type="entry name" value="S8pro/Inhibitor_I9_sf"/>
</dbReference>